<dbReference type="Proteomes" id="UP000433945">
    <property type="component" value="Unassembled WGS sequence"/>
</dbReference>
<feature type="transmembrane region" description="Helical" evidence="1">
    <location>
        <begin position="183"/>
        <end position="200"/>
    </location>
</feature>
<keyword evidence="4" id="KW-1185">Reference proteome</keyword>
<dbReference type="Pfam" id="PF01757">
    <property type="entry name" value="Acyl_transf_3"/>
    <property type="match status" value="1"/>
</dbReference>
<dbReference type="RefSeq" id="WP_157483580.1">
    <property type="nucleotide sequence ID" value="NZ_WOWP01000045.1"/>
</dbReference>
<dbReference type="InterPro" id="IPR002656">
    <property type="entry name" value="Acyl_transf_3_dom"/>
</dbReference>
<keyword evidence="3" id="KW-0012">Acyltransferase</keyword>
<evidence type="ECO:0000313" key="3">
    <source>
        <dbReference type="EMBL" id="MUV04379.1"/>
    </source>
</evidence>
<evidence type="ECO:0000256" key="1">
    <source>
        <dbReference type="SAM" id="Phobius"/>
    </source>
</evidence>
<reference evidence="3 4" key="1">
    <citation type="submission" date="2019-12" db="EMBL/GenBank/DDBJ databases">
        <authorList>
            <person name="Sun J.-Q."/>
        </authorList>
    </citation>
    <scope>NUCLEOTIDE SEQUENCE [LARGE SCALE GENOMIC DNA]</scope>
    <source>
        <strain evidence="3 4">JCM 17928</strain>
    </source>
</reference>
<dbReference type="EMBL" id="WOWP01000045">
    <property type="protein sequence ID" value="MUV04379.1"/>
    <property type="molecule type" value="Genomic_DNA"/>
</dbReference>
<keyword evidence="1" id="KW-1133">Transmembrane helix</keyword>
<keyword evidence="3" id="KW-0808">Transferase</keyword>
<organism evidence="3 4">
    <name type="scientific">Flavobacterium rakeshii</name>
    <dbReference type="NCBI Taxonomy" id="1038845"/>
    <lineage>
        <taxon>Bacteria</taxon>
        <taxon>Pseudomonadati</taxon>
        <taxon>Bacteroidota</taxon>
        <taxon>Flavobacteriia</taxon>
        <taxon>Flavobacteriales</taxon>
        <taxon>Flavobacteriaceae</taxon>
        <taxon>Flavobacterium</taxon>
    </lineage>
</organism>
<protein>
    <submittedName>
        <fullName evidence="3">Acyltransferase family protein</fullName>
    </submittedName>
</protein>
<accession>A0A6N8HF89</accession>
<feature type="transmembrane region" description="Helical" evidence="1">
    <location>
        <begin position="158"/>
        <end position="176"/>
    </location>
</feature>
<feature type="transmembrane region" description="Helical" evidence="1">
    <location>
        <begin position="220"/>
        <end position="239"/>
    </location>
</feature>
<keyword evidence="1" id="KW-0812">Transmembrane</keyword>
<keyword evidence="1" id="KW-0472">Membrane</keyword>
<gene>
    <name evidence="3" type="ORF">GN157_11735</name>
</gene>
<name>A0A6N8HF89_9FLAO</name>
<feature type="transmembrane region" description="Helical" evidence="1">
    <location>
        <begin position="246"/>
        <end position="266"/>
    </location>
</feature>
<proteinExistence type="predicted"/>
<evidence type="ECO:0000259" key="2">
    <source>
        <dbReference type="Pfam" id="PF01757"/>
    </source>
</evidence>
<dbReference type="InterPro" id="IPR050879">
    <property type="entry name" value="Acyltransferase_3"/>
</dbReference>
<dbReference type="PANTHER" id="PTHR23028">
    <property type="entry name" value="ACETYLTRANSFERASE"/>
    <property type="match status" value="1"/>
</dbReference>
<dbReference type="OrthoDB" id="9796461at2"/>
<feature type="transmembrane region" description="Helical" evidence="1">
    <location>
        <begin position="342"/>
        <end position="363"/>
    </location>
</feature>
<feature type="transmembrane region" description="Helical" evidence="1">
    <location>
        <begin position="118"/>
        <end position="138"/>
    </location>
</feature>
<sequence length="380" mass="42885">MSSLTVQETTFPDSKKHYEILDGLRGVAALIVVAFHILEIFSGGDHTKQLINHGYLAVDFFFLLSGFVIAHAYDDRWRKMSLKDFFKRRLVRLHPMIIVGMLLGAICFYPSASAMFPAVAATPVWKLILVTILGLFLLPVPNSLDIRGWGEMYPLNGPAWSLFFEYIANIFYALFLRKASNTVMWILVIVSGAALIHLATTGPNGDIIGGWSLDLAQMRIGFTRLAFPFLAGILLRRLCQPGNIKLAFLWSSLLICAVLMFPRVGGTQNLWMNGLYDSLTVIFIFPVIIYIGASGSIVSAKARRLCTFLGDISYPIYITHFPVLYIYYAWVANNNIQLENVWIMGFLVFTVSIVIAYVSLRFYDIPVRKWLTKKLISKKE</sequence>
<feature type="transmembrane region" description="Helical" evidence="1">
    <location>
        <begin position="20"/>
        <end position="41"/>
    </location>
</feature>
<feature type="transmembrane region" description="Helical" evidence="1">
    <location>
        <begin position="93"/>
        <end position="111"/>
    </location>
</feature>
<evidence type="ECO:0000313" key="4">
    <source>
        <dbReference type="Proteomes" id="UP000433945"/>
    </source>
</evidence>
<comment type="caution">
    <text evidence="3">The sequence shown here is derived from an EMBL/GenBank/DDBJ whole genome shotgun (WGS) entry which is preliminary data.</text>
</comment>
<feature type="transmembrane region" description="Helical" evidence="1">
    <location>
        <begin position="278"/>
        <end position="300"/>
    </location>
</feature>
<dbReference type="AlphaFoldDB" id="A0A6N8HF89"/>
<feature type="transmembrane region" description="Helical" evidence="1">
    <location>
        <begin position="312"/>
        <end position="330"/>
    </location>
</feature>
<feature type="domain" description="Acyltransferase 3" evidence="2">
    <location>
        <begin position="20"/>
        <end position="358"/>
    </location>
</feature>
<dbReference type="GO" id="GO:0016747">
    <property type="term" value="F:acyltransferase activity, transferring groups other than amino-acyl groups"/>
    <property type="evidence" value="ECO:0007669"/>
    <property type="project" value="InterPro"/>
</dbReference>
<feature type="transmembrane region" description="Helical" evidence="1">
    <location>
        <begin position="53"/>
        <end position="73"/>
    </location>
</feature>
<dbReference type="PANTHER" id="PTHR23028:SF134">
    <property type="entry name" value="PUTATIVE (AFU_ORTHOLOGUE AFUA_4G08520)-RELATED"/>
    <property type="match status" value="1"/>
</dbReference>